<gene>
    <name evidence="1" type="ORF">CINCED_3A006974</name>
</gene>
<dbReference type="AlphaFoldDB" id="A0A5E4N243"/>
<dbReference type="EMBL" id="CABPRJ010001460">
    <property type="protein sequence ID" value="VVC38015.1"/>
    <property type="molecule type" value="Genomic_DNA"/>
</dbReference>
<proteinExistence type="predicted"/>
<name>A0A5E4N243_9HEMI</name>
<evidence type="ECO:0000313" key="2">
    <source>
        <dbReference type="Proteomes" id="UP000325440"/>
    </source>
</evidence>
<dbReference type="OrthoDB" id="16120at2759"/>
<keyword evidence="2" id="KW-1185">Reference proteome</keyword>
<dbReference type="Proteomes" id="UP000325440">
    <property type="component" value="Unassembled WGS sequence"/>
</dbReference>
<reference evidence="1 2" key="1">
    <citation type="submission" date="2019-08" db="EMBL/GenBank/DDBJ databases">
        <authorList>
            <person name="Alioto T."/>
            <person name="Alioto T."/>
            <person name="Gomez Garrido J."/>
        </authorList>
    </citation>
    <scope>NUCLEOTIDE SEQUENCE [LARGE SCALE GENOMIC DNA]</scope>
</reference>
<evidence type="ECO:0000313" key="1">
    <source>
        <dbReference type="EMBL" id="VVC38015.1"/>
    </source>
</evidence>
<accession>A0A5E4N243</accession>
<organism evidence="1 2">
    <name type="scientific">Cinara cedri</name>
    <dbReference type="NCBI Taxonomy" id="506608"/>
    <lineage>
        <taxon>Eukaryota</taxon>
        <taxon>Metazoa</taxon>
        <taxon>Ecdysozoa</taxon>
        <taxon>Arthropoda</taxon>
        <taxon>Hexapoda</taxon>
        <taxon>Insecta</taxon>
        <taxon>Pterygota</taxon>
        <taxon>Neoptera</taxon>
        <taxon>Paraneoptera</taxon>
        <taxon>Hemiptera</taxon>
        <taxon>Sternorrhyncha</taxon>
        <taxon>Aphidomorpha</taxon>
        <taxon>Aphidoidea</taxon>
        <taxon>Aphididae</taxon>
        <taxon>Lachninae</taxon>
        <taxon>Cinara</taxon>
    </lineage>
</organism>
<protein>
    <submittedName>
        <fullName evidence="1">Leucine-rich repeat domain, L domain-like</fullName>
    </submittedName>
</protein>
<sequence length="549" mass="63304">MPPYKSVKCLQSLALEQVSKHIIQISSTIKRHPNGFREYFIKNVHAWARTDILEYTKDLLLDSGEKSRVIWDYLENDLELLESLKEVLSANLGIWLIILNTMLDIGVGRLPPICFHSCMETEFHQFLTILNNSNVHPKELNVNFRMSSKNDYTTAVYASMYTLQLTLDEGLASKVVFLKLIAVCDNSILKAIGEHALCLKYLDLSGSWNVDEIGLQNLLFKNDMCLDTNSTSNDKLCQQLSQLYDNKSLLNHCCFTLEELRIQDTNTEVAGLLMILACVKSLKALGGFLYFRNIGDALVSIWKNSPKPRVFQLTELFDMQLSDSKIAIFKECMPHLNKLYTRLSCVYKPQDFTDLKQDSMFWGRVKILTIDLDYMSNEHFLKFLNSFGNNLSELIILDQETGIDVDKLLTICPNLLVLKGSLDIYNMPVDQFTKLKSIELRNSTIDAIDWIFENCPCLEEARLLNNPRDLNWNSQIFQKPSWYMCNNLKRLEFSLNNSSAITEYLSITSFIDKCLKLQHLGRIDGWCNPLLNLKVRNYVKIMNYDLNLY</sequence>